<protein>
    <submittedName>
        <fullName evidence="1">DUF4150 domain-containing protein</fullName>
    </submittedName>
</protein>
<gene>
    <name evidence="1" type="ORF">PZA18_04780</name>
</gene>
<dbReference type="Proteomes" id="UP001172778">
    <property type="component" value="Unassembled WGS sequence"/>
</dbReference>
<keyword evidence="2" id="KW-1185">Reference proteome</keyword>
<organism evidence="1 2">
    <name type="scientific">Parachitinimonas caeni</name>
    <dbReference type="NCBI Taxonomy" id="3031301"/>
    <lineage>
        <taxon>Bacteria</taxon>
        <taxon>Pseudomonadati</taxon>
        <taxon>Pseudomonadota</taxon>
        <taxon>Betaproteobacteria</taxon>
        <taxon>Neisseriales</taxon>
        <taxon>Chitinibacteraceae</taxon>
        <taxon>Parachitinimonas</taxon>
    </lineage>
</organism>
<comment type="caution">
    <text evidence="1">The sequence shown here is derived from an EMBL/GenBank/DDBJ whole genome shotgun (WGS) entry which is preliminary data.</text>
</comment>
<reference evidence="1" key="1">
    <citation type="submission" date="2023-03" db="EMBL/GenBank/DDBJ databases">
        <title>Chitinimonas shenzhenensis gen. nov., sp. nov., a novel member of family Burkholderiaceae isolated from activated sludge collected in Shen Zhen, China.</title>
        <authorList>
            <person name="Wang X."/>
        </authorList>
    </citation>
    <scope>NUCLEOTIDE SEQUENCE</scope>
    <source>
        <strain evidence="1">DQS-5</strain>
    </source>
</reference>
<evidence type="ECO:0000313" key="2">
    <source>
        <dbReference type="Proteomes" id="UP001172778"/>
    </source>
</evidence>
<dbReference type="Pfam" id="PF13665">
    <property type="entry name" value="Tox-PAAR-like"/>
    <property type="match status" value="1"/>
</dbReference>
<name>A0ABT7DTG1_9NEIS</name>
<accession>A0ABT7DTG1</accession>
<dbReference type="RefSeq" id="WP_284099653.1">
    <property type="nucleotide sequence ID" value="NZ_JARRAF010000004.1"/>
</dbReference>
<evidence type="ECO:0000313" key="1">
    <source>
        <dbReference type="EMBL" id="MDK2123364.1"/>
    </source>
</evidence>
<sequence length="129" mass="13756">METHVYINDNEACSKAADGVSLGAFPDPCWSPPPPGAGPVLIPYPNTATASNLQNGSCTVFVCNTEVALKDVSYLANSTGNEPATPNLPKGLKTGVIKGNAYFVDWSVNVKFEGLNVCRHLDPMTHNHR</sequence>
<dbReference type="EMBL" id="JARRAF010000004">
    <property type="protein sequence ID" value="MDK2123364.1"/>
    <property type="molecule type" value="Genomic_DNA"/>
</dbReference>
<proteinExistence type="predicted"/>